<dbReference type="GO" id="GO:0099621">
    <property type="term" value="F:undecaprenyl-phosphate 4-deoxy-4-formamido-L-arabinose transferase activity"/>
    <property type="evidence" value="ECO:0007669"/>
    <property type="project" value="TreeGrafter"/>
</dbReference>
<protein>
    <recommendedName>
        <fullName evidence="9">Glycosyltransferase 2-like domain-containing protein</fullName>
    </recommendedName>
</protein>
<keyword evidence="3" id="KW-0808">Transferase</keyword>
<dbReference type="AlphaFoldDB" id="A0A1G1L128"/>
<dbReference type="InterPro" id="IPR050256">
    <property type="entry name" value="Glycosyltransferase_2"/>
</dbReference>
<dbReference type="InterPro" id="IPR029044">
    <property type="entry name" value="Nucleotide-diphossugar_trans"/>
</dbReference>
<dbReference type="Proteomes" id="UP000178187">
    <property type="component" value="Unassembled WGS sequence"/>
</dbReference>
<evidence type="ECO:0000313" key="11">
    <source>
        <dbReference type="Proteomes" id="UP000178187"/>
    </source>
</evidence>
<evidence type="ECO:0000256" key="1">
    <source>
        <dbReference type="ARBA" id="ARBA00022475"/>
    </source>
</evidence>
<evidence type="ECO:0000256" key="2">
    <source>
        <dbReference type="ARBA" id="ARBA00022676"/>
    </source>
</evidence>
<feature type="transmembrane region" description="Helical" evidence="8">
    <location>
        <begin position="235"/>
        <end position="256"/>
    </location>
</feature>
<dbReference type="SUPFAM" id="SSF53448">
    <property type="entry name" value="Nucleotide-diphospho-sugar transferases"/>
    <property type="match status" value="1"/>
</dbReference>
<evidence type="ECO:0000256" key="4">
    <source>
        <dbReference type="ARBA" id="ARBA00022692"/>
    </source>
</evidence>
<evidence type="ECO:0000256" key="3">
    <source>
        <dbReference type="ARBA" id="ARBA00022679"/>
    </source>
</evidence>
<comment type="caution">
    <text evidence="10">The sequence shown here is derived from an EMBL/GenBank/DDBJ whole genome shotgun (WGS) entry which is preliminary data.</text>
</comment>
<gene>
    <name evidence="10" type="ORF">A3G33_10340</name>
</gene>
<dbReference type="GO" id="GO:0005886">
    <property type="term" value="C:plasma membrane"/>
    <property type="evidence" value="ECO:0007669"/>
    <property type="project" value="TreeGrafter"/>
</dbReference>
<sequence>MKLSVIVLVYNEAESIVELYEELSKVLKSEFSTDWEILFVNDGSSDSSESILEHVATTDSQHVRVVSLARNYGQTVALAAGIDYSRGDIIVSMDADLQNDPADIHLLIQKIEEGYDLVNGWRQKRKDSFLTRKMPSKIANWLISKMVGVSLKDYGCTLKAYRKSIIAALPMYAEMHRLIPAYAVLFGAKVFEVPVRHRKRKYGKSKYGLNRVFKIILDLMTYKFISRCLNKPMRLFGSIGAVIAGTSSVILCTVWLGRFTASGIAPLWVILLELGMLILIGIQIMLLGLVVELVMWVYRQSSNKRFYQVRRFILPADFKKK</sequence>
<evidence type="ECO:0000256" key="8">
    <source>
        <dbReference type="SAM" id="Phobius"/>
    </source>
</evidence>
<keyword evidence="7 8" id="KW-0472">Membrane</keyword>
<dbReference type="Gene3D" id="3.90.550.10">
    <property type="entry name" value="Spore Coat Polysaccharide Biosynthesis Protein SpsA, Chain A"/>
    <property type="match status" value="1"/>
</dbReference>
<proteinExistence type="predicted"/>
<evidence type="ECO:0000313" key="10">
    <source>
        <dbReference type="EMBL" id="OGW98838.1"/>
    </source>
</evidence>
<evidence type="ECO:0000256" key="6">
    <source>
        <dbReference type="ARBA" id="ARBA00022989"/>
    </source>
</evidence>
<dbReference type="PANTHER" id="PTHR48090">
    <property type="entry name" value="UNDECAPRENYL-PHOSPHATE 4-DEOXY-4-FORMAMIDO-L-ARABINOSE TRANSFERASE-RELATED"/>
    <property type="match status" value="1"/>
</dbReference>
<dbReference type="PANTHER" id="PTHR48090:SF3">
    <property type="entry name" value="UNDECAPRENYL-PHOSPHATE 4-DEOXY-4-FORMAMIDO-L-ARABINOSE TRANSFERASE"/>
    <property type="match status" value="1"/>
</dbReference>
<keyword evidence="1" id="KW-1003">Cell membrane</keyword>
<accession>A0A1G1L128</accession>
<organism evidence="10 11">
    <name type="scientific">Candidatus Danuiimicrobium aquiferis</name>
    <dbReference type="NCBI Taxonomy" id="1801832"/>
    <lineage>
        <taxon>Bacteria</taxon>
        <taxon>Pseudomonadati</taxon>
        <taxon>Candidatus Omnitrophota</taxon>
        <taxon>Candidatus Danuiimicrobium</taxon>
    </lineage>
</organism>
<evidence type="ECO:0000259" key="9">
    <source>
        <dbReference type="Pfam" id="PF00535"/>
    </source>
</evidence>
<evidence type="ECO:0000256" key="5">
    <source>
        <dbReference type="ARBA" id="ARBA00022985"/>
    </source>
</evidence>
<evidence type="ECO:0000256" key="7">
    <source>
        <dbReference type="ARBA" id="ARBA00023136"/>
    </source>
</evidence>
<keyword evidence="6 8" id="KW-1133">Transmembrane helix</keyword>
<dbReference type="InterPro" id="IPR001173">
    <property type="entry name" value="Glyco_trans_2-like"/>
</dbReference>
<name>A0A1G1L128_9BACT</name>
<feature type="transmembrane region" description="Helical" evidence="8">
    <location>
        <begin position="268"/>
        <end position="298"/>
    </location>
</feature>
<dbReference type="Pfam" id="PF00535">
    <property type="entry name" value="Glycos_transf_2"/>
    <property type="match status" value="1"/>
</dbReference>
<dbReference type="CDD" id="cd04187">
    <property type="entry name" value="DPM1_like_bac"/>
    <property type="match status" value="1"/>
</dbReference>
<dbReference type="EMBL" id="MHFR01000024">
    <property type="protein sequence ID" value="OGW98838.1"/>
    <property type="molecule type" value="Genomic_DNA"/>
</dbReference>
<feature type="domain" description="Glycosyltransferase 2-like" evidence="9">
    <location>
        <begin position="4"/>
        <end position="166"/>
    </location>
</feature>
<reference evidence="10 11" key="1">
    <citation type="journal article" date="2016" name="Nat. Commun.">
        <title>Thousands of microbial genomes shed light on interconnected biogeochemical processes in an aquifer system.</title>
        <authorList>
            <person name="Anantharaman K."/>
            <person name="Brown C.T."/>
            <person name="Hug L.A."/>
            <person name="Sharon I."/>
            <person name="Castelle C.J."/>
            <person name="Probst A.J."/>
            <person name="Thomas B.C."/>
            <person name="Singh A."/>
            <person name="Wilkins M.J."/>
            <person name="Karaoz U."/>
            <person name="Brodie E.L."/>
            <person name="Williams K.H."/>
            <person name="Hubbard S.S."/>
            <person name="Banfield J.F."/>
        </authorList>
    </citation>
    <scope>NUCLEOTIDE SEQUENCE [LARGE SCALE GENOMIC DNA]</scope>
</reference>
<keyword evidence="4 8" id="KW-0812">Transmembrane</keyword>
<keyword evidence="2" id="KW-0328">Glycosyltransferase</keyword>
<dbReference type="GO" id="GO:0009103">
    <property type="term" value="P:lipopolysaccharide biosynthetic process"/>
    <property type="evidence" value="ECO:0007669"/>
    <property type="project" value="UniProtKB-KW"/>
</dbReference>
<keyword evidence="5" id="KW-0448">Lipopolysaccharide biosynthesis</keyword>